<gene>
    <name evidence="2" type="ORF">ATE48_13380</name>
</gene>
<proteinExistence type="predicted"/>
<dbReference type="Gene3D" id="3.20.20.70">
    <property type="entry name" value="Aldolase class I"/>
    <property type="match status" value="1"/>
</dbReference>
<accession>A0A1B1AJU3</accession>
<evidence type="ECO:0000313" key="3">
    <source>
        <dbReference type="Proteomes" id="UP000092498"/>
    </source>
</evidence>
<dbReference type="SUPFAM" id="SSF51569">
    <property type="entry name" value="Aldolase"/>
    <property type="match status" value="1"/>
</dbReference>
<feature type="domain" description="AFP-like" evidence="1">
    <location>
        <begin position="294"/>
        <end position="353"/>
    </location>
</feature>
<dbReference type="PROSITE" id="PS50844">
    <property type="entry name" value="AFP_LIKE"/>
    <property type="match status" value="1"/>
</dbReference>
<dbReference type="GO" id="GO:0016051">
    <property type="term" value="P:carbohydrate biosynthetic process"/>
    <property type="evidence" value="ECO:0007669"/>
    <property type="project" value="InterPro"/>
</dbReference>
<reference evidence="2 3" key="1">
    <citation type="submission" date="2015-11" db="EMBL/GenBank/DDBJ databases">
        <title>Whole-Genome Sequence of Candidatus Oderbacter manganicum from the National Park Lower Oder Valley, Germany.</title>
        <authorList>
            <person name="Braun B."/>
            <person name="Liere K."/>
            <person name="Szewzyk U."/>
        </authorList>
    </citation>
    <scope>NUCLEOTIDE SEQUENCE [LARGE SCALE GENOMIC DNA]</scope>
    <source>
        <strain evidence="2 3">OTSz_A_272</strain>
    </source>
</reference>
<dbReference type="InterPro" id="IPR057736">
    <property type="entry name" value="SAF_PseI/NeuA/NeuB"/>
</dbReference>
<dbReference type="InParanoid" id="A0A1B1AJU3"/>
<dbReference type="Pfam" id="PF08666">
    <property type="entry name" value="SAF"/>
    <property type="match status" value="1"/>
</dbReference>
<dbReference type="InterPro" id="IPR013785">
    <property type="entry name" value="Aldolase_TIM"/>
</dbReference>
<evidence type="ECO:0000259" key="1">
    <source>
        <dbReference type="PROSITE" id="PS50844"/>
    </source>
</evidence>
<dbReference type="InterPro" id="IPR013974">
    <property type="entry name" value="SAF"/>
</dbReference>
<dbReference type="Gene3D" id="3.90.1210.10">
    <property type="entry name" value="Antifreeze-like/N-acetylneuraminic acid synthase C-terminal domain"/>
    <property type="match status" value="1"/>
</dbReference>
<sequence length="357" mass="39908">MAKRELIIEGVVINDDSDVFTIAEIGHNHQGDIEKCKAMFRAAKECGVTSVKLQKRDNRALYTQAMYDEPYNSENAYAPTYGAHREVLEFSEEQYKELLAYARELGLVFFSTAFDVPSADLLERVGIPCYKIASGDLTNLPLVKHIARFGKPMFISTGGGTMEDVQRMVDEITPLNDKFCILQCTSGYPPAFEELNIRVIETYRNAFPDHVIGFSSHDNGIAMPLLGYMLGARVLEKHFTLNRAWKGTDQAFSLEPAGMRRVVRDLQRAKIALGDGVKRAYESEEKPLMKMQKKIVAARDLPAGRVLTEADLTFKSPADEGLRPFEVDKLIGKKLTQPLTRDQAVTFDMVAKAADVA</sequence>
<dbReference type="InterPro" id="IPR051690">
    <property type="entry name" value="PseI-like"/>
</dbReference>
<dbReference type="InterPro" id="IPR013132">
    <property type="entry name" value="PseI/NeuA/B-like_N"/>
</dbReference>
<dbReference type="SUPFAM" id="SSF51269">
    <property type="entry name" value="AFP III-like domain"/>
    <property type="match status" value="1"/>
</dbReference>
<dbReference type="GO" id="GO:0047444">
    <property type="term" value="F:N-acylneuraminate-9-phosphate synthase activity"/>
    <property type="evidence" value="ECO:0007669"/>
    <property type="project" value="TreeGrafter"/>
</dbReference>
<evidence type="ECO:0000313" key="2">
    <source>
        <dbReference type="EMBL" id="ANP46834.1"/>
    </source>
</evidence>
<dbReference type="PANTHER" id="PTHR42966">
    <property type="entry name" value="N-ACETYLNEURAMINATE SYNTHASE"/>
    <property type="match status" value="1"/>
</dbReference>
<dbReference type="OrthoDB" id="9781701at2"/>
<dbReference type="InterPro" id="IPR006190">
    <property type="entry name" value="SAF_AFP_Neu5Ac"/>
</dbReference>
<dbReference type="CDD" id="cd11615">
    <property type="entry name" value="SAF_NeuB_like"/>
    <property type="match status" value="1"/>
</dbReference>
<dbReference type="InterPro" id="IPR036732">
    <property type="entry name" value="AFP_Neu5c_C_sf"/>
</dbReference>
<protein>
    <submittedName>
        <fullName evidence="2">N-acetylneuraminate synthase</fullName>
    </submittedName>
</protein>
<dbReference type="PANTHER" id="PTHR42966:SF1">
    <property type="entry name" value="SIALIC ACID SYNTHASE"/>
    <property type="match status" value="1"/>
</dbReference>
<dbReference type="EMBL" id="CP013244">
    <property type="protein sequence ID" value="ANP46834.1"/>
    <property type="molecule type" value="Genomic_DNA"/>
</dbReference>
<dbReference type="KEGG" id="cbot:ATE48_13380"/>
<keyword evidence="3" id="KW-1185">Reference proteome</keyword>
<name>A0A1B1AJU3_9PROT</name>
<dbReference type="Proteomes" id="UP000092498">
    <property type="component" value="Chromosome"/>
</dbReference>
<dbReference type="STRING" id="1759059.ATE48_13380"/>
<dbReference type="RefSeq" id="WP_066772313.1">
    <property type="nucleotide sequence ID" value="NZ_CP013244.1"/>
</dbReference>
<dbReference type="SMART" id="SM00858">
    <property type="entry name" value="SAF"/>
    <property type="match status" value="1"/>
</dbReference>
<dbReference type="AlphaFoldDB" id="A0A1B1AJU3"/>
<dbReference type="Pfam" id="PF03102">
    <property type="entry name" value="NeuB"/>
    <property type="match status" value="1"/>
</dbReference>
<organism evidence="2 3">
    <name type="scientific">Candidatus Viadribacter manganicus</name>
    <dbReference type="NCBI Taxonomy" id="1759059"/>
    <lineage>
        <taxon>Bacteria</taxon>
        <taxon>Pseudomonadati</taxon>
        <taxon>Pseudomonadota</taxon>
        <taxon>Alphaproteobacteria</taxon>
        <taxon>Hyphomonadales</taxon>
        <taxon>Hyphomonadaceae</taxon>
        <taxon>Candidatus Viadribacter</taxon>
    </lineage>
</organism>